<dbReference type="Pfam" id="PF13583">
    <property type="entry name" value="Reprolysin_4"/>
    <property type="match status" value="1"/>
</dbReference>
<name>A0A1M4WH18_9FLAO</name>
<dbReference type="RefSeq" id="WP_073360718.1">
    <property type="nucleotide sequence ID" value="NZ_FQVQ01000001.1"/>
</dbReference>
<dbReference type="Proteomes" id="UP000184147">
    <property type="component" value="Unassembled WGS sequence"/>
</dbReference>
<gene>
    <name evidence="6" type="ORF">SAMN05444377_101295</name>
</gene>
<proteinExistence type="predicted"/>
<dbReference type="GO" id="GO:0008237">
    <property type="term" value="F:metallopeptidase activity"/>
    <property type="evidence" value="ECO:0007669"/>
    <property type="project" value="InterPro"/>
</dbReference>
<feature type="signal peptide" evidence="4">
    <location>
        <begin position="1"/>
        <end position="19"/>
    </location>
</feature>
<evidence type="ECO:0000256" key="1">
    <source>
        <dbReference type="ARBA" id="ARBA00022670"/>
    </source>
</evidence>
<keyword evidence="3" id="KW-0378">Hydrolase</keyword>
<evidence type="ECO:0000313" key="6">
    <source>
        <dbReference type="EMBL" id="SHE80514.1"/>
    </source>
</evidence>
<dbReference type="InterPro" id="IPR002884">
    <property type="entry name" value="P_dom"/>
</dbReference>
<dbReference type="InterPro" id="IPR013783">
    <property type="entry name" value="Ig-like_fold"/>
</dbReference>
<evidence type="ECO:0000313" key="7">
    <source>
        <dbReference type="Proteomes" id="UP000184147"/>
    </source>
</evidence>
<dbReference type="Gene3D" id="2.60.40.10">
    <property type="entry name" value="Immunoglobulins"/>
    <property type="match status" value="1"/>
</dbReference>
<dbReference type="Gene3D" id="3.40.390.10">
    <property type="entry name" value="Collagenase (Catalytic Domain)"/>
    <property type="match status" value="1"/>
</dbReference>
<dbReference type="SUPFAM" id="SSF49785">
    <property type="entry name" value="Galactose-binding domain-like"/>
    <property type="match status" value="1"/>
</dbReference>
<evidence type="ECO:0000256" key="3">
    <source>
        <dbReference type="ARBA" id="ARBA00022801"/>
    </source>
</evidence>
<dbReference type="NCBIfam" id="TIGR04183">
    <property type="entry name" value="Por_Secre_tail"/>
    <property type="match status" value="1"/>
</dbReference>
<dbReference type="SUPFAM" id="SSF55486">
    <property type="entry name" value="Metalloproteases ('zincins'), catalytic domain"/>
    <property type="match status" value="1"/>
</dbReference>
<dbReference type="OrthoDB" id="9792152at2"/>
<feature type="domain" description="P/Homo B" evidence="5">
    <location>
        <begin position="686"/>
        <end position="837"/>
    </location>
</feature>
<dbReference type="GO" id="GO:0004252">
    <property type="term" value="F:serine-type endopeptidase activity"/>
    <property type="evidence" value="ECO:0007669"/>
    <property type="project" value="InterPro"/>
</dbReference>
<evidence type="ECO:0000259" key="5">
    <source>
        <dbReference type="PROSITE" id="PS51829"/>
    </source>
</evidence>
<evidence type="ECO:0000256" key="4">
    <source>
        <dbReference type="SAM" id="SignalP"/>
    </source>
</evidence>
<feature type="chain" id="PRO_5012747824" evidence="4">
    <location>
        <begin position="20"/>
        <end position="925"/>
    </location>
</feature>
<dbReference type="Gene3D" id="2.60.120.260">
    <property type="entry name" value="Galactose-binding domain-like"/>
    <property type="match status" value="1"/>
</dbReference>
<sequence length="925" mass="97409">MKKILLLSIFFLGLAGMNAQTGRYWSAAQPGKDIERAKGTFRSTFPTQYDLYTLNFDQLKNRLMTIVDQPGTTCVITLPNTQGKLEDFVVNEASNFEADLQAQFPDIRAFSGKSTLDPTAYMKLSISPRGIKTVVFRAGTSSEFMEPFSADGTIYVVYNKANNGPKPAWKCDVLDDEFGGLANPSNRNSGGNVVLANNGVLKTMRLAQSCTAEYSNYFGATSAAQVNLVLAAFNETMTRANGCYEKDLGVHLNIVAESTNVIFYNAATDPYSAAATGSAGAWNTELQNTLSTRLTGTGTTLAANNAAYDIGHLFGASGGGGNAGCIGCVCTDDTASTTDRNKGSGYTSPSDGIPEGDTFDIDYVVHEVGHQLGANHTFTHANEGSGYNVEVGSGITIMGYAGITAYNAANNSIDVYHVLSISQIQNNLNTKTCPVSTQLAGVNATPTANAGGNFTIPRSTPFMLIGSGNDNDGDPLTYSWEQVNVDTAGSFTGANSVAAVGKTGGPNWISYPPSTSPIRYCPVLPTVFAGGQTTQGSAGIAVEALSSVGRNLNFRLTVRDNAPYVPNSEVGQTGTANATITVDATKGPLTVTSQNTADISYTLGSTQSVTWAVNNTNTITGGANVDILITTDNGATWTTLLAGTPNDGAADVVMPTTPAVSCRLMVKASNNIFFNVNSNNFSVGFSVTTTCNTYTGSSLPIVTAAGFPANQIGTVNVPITGSISSVNVFNNITHTYLSDVITDISSPTNPTTFVKMFNRSCGNTNGSLNLKFTNGGAAINCTAGGTTLQNVAPGESLTAFNGQNPQGTWTLRVYDTFAGDDGTLNSWSIEICTQQVTLLTDSFGLDSFNLAPNPNNGVFNVNFNPTVSDVEISVYDMQGRSVFQRQYTANGAFNETVDLGTVQTGVYLVTVMNGSNKEVRKIVIR</sequence>
<organism evidence="6 7">
    <name type="scientific">Flavobacterium fontis</name>
    <dbReference type="NCBI Taxonomy" id="1124188"/>
    <lineage>
        <taxon>Bacteria</taxon>
        <taxon>Pseudomonadati</taxon>
        <taxon>Bacteroidota</taxon>
        <taxon>Flavobacteriia</taxon>
        <taxon>Flavobacteriales</taxon>
        <taxon>Flavobacteriaceae</taxon>
        <taxon>Flavobacterium</taxon>
    </lineage>
</organism>
<dbReference type="Pfam" id="PF18962">
    <property type="entry name" value="Por_Secre_tail"/>
    <property type="match status" value="1"/>
</dbReference>
<dbReference type="EMBL" id="FQVQ01000001">
    <property type="protein sequence ID" value="SHE80514.1"/>
    <property type="molecule type" value="Genomic_DNA"/>
</dbReference>
<dbReference type="AlphaFoldDB" id="A0A1M4WH18"/>
<dbReference type="Pfam" id="PF01483">
    <property type="entry name" value="P_proprotein"/>
    <property type="match status" value="1"/>
</dbReference>
<evidence type="ECO:0000256" key="2">
    <source>
        <dbReference type="ARBA" id="ARBA00022729"/>
    </source>
</evidence>
<keyword evidence="1" id="KW-0645">Protease</keyword>
<dbReference type="InterPro" id="IPR024079">
    <property type="entry name" value="MetalloPept_cat_dom_sf"/>
</dbReference>
<accession>A0A1M4WH18</accession>
<dbReference type="STRING" id="1124188.SAMN05444377_101295"/>
<reference evidence="6 7" key="1">
    <citation type="submission" date="2016-11" db="EMBL/GenBank/DDBJ databases">
        <authorList>
            <person name="Jaros S."/>
            <person name="Januszkiewicz K."/>
            <person name="Wedrychowicz H."/>
        </authorList>
    </citation>
    <scope>NUCLEOTIDE SEQUENCE [LARGE SCALE GENOMIC DNA]</scope>
    <source>
        <strain evidence="6 7">DSM 25660</strain>
    </source>
</reference>
<keyword evidence="2 4" id="KW-0732">Signal</keyword>
<dbReference type="PROSITE" id="PS51829">
    <property type="entry name" value="P_HOMO_B"/>
    <property type="match status" value="1"/>
</dbReference>
<keyword evidence="7" id="KW-1185">Reference proteome</keyword>
<dbReference type="GO" id="GO:0006508">
    <property type="term" value="P:proteolysis"/>
    <property type="evidence" value="ECO:0007669"/>
    <property type="project" value="UniProtKB-KW"/>
</dbReference>
<dbReference type="InterPro" id="IPR026444">
    <property type="entry name" value="Secre_tail"/>
</dbReference>
<protein>
    <submittedName>
        <fullName evidence="6">Por secretion system C-terminal sorting domain-containing protein</fullName>
    </submittedName>
</protein>
<dbReference type="InterPro" id="IPR008979">
    <property type="entry name" value="Galactose-bd-like_sf"/>
</dbReference>